<evidence type="ECO:0000313" key="30">
    <source>
        <dbReference type="Proteomes" id="UP000256381"/>
    </source>
</evidence>
<evidence type="ECO:0000313" key="15">
    <source>
        <dbReference type="EMBL" id="REQ54082.1"/>
    </source>
</evidence>
<reference evidence="13 32" key="10">
    <citation type="submission" date="2021-03" db="EMBL/GenBank/DDBJ databases">
        <title>Whole Genome Sequencing of Mycobacterium tuberculosis clinical isolates from Arunachal Pradesh, India.</title>
        <authorList>
            <person name="Singh S."/>
            <person name="Mudliar S.R."/>
            <person name="Kulsum U."/>
            <person name="Rufai S.B."/>
            <person name="Singh P.K."/>
            <person name="Umpo M."/>
            <person name="Nyori M."/>
        </authorList>
    </citation>
    <scope>NUCLEOTIDE SEQUENCE [LARGE SCALE GENOMIC DNA]</scope>
    <source>
        <strain evidence="13 32">OMICS/BPL/0142/20/SP</strain>
    </source>
</reference>
<dbReference type="GeneID" id="45427869"/>
<dbReference type="EMBL" id="COPH01000004">
    <property type="protein sequence ID" value="CLV64210.1"/>
    <property type="molecule type" value="Genomic_DNA"/>
</dbReference>
<evidence type="ECO:0000313" key="27">
    <source>
        <dbReference type="Proteomes" id="UP000050164"/>
    </source>
</evidence>
<dbReference type="Proteomes" id="UP000046947">
    <property type="component" value="Unassembled WGS sequence"/>
</dbReference>
<evidence type="ECO:0000313" key="1">
    <source>
        <dbReference type="EMBL" id="AUS53096.1"/>
    </source>
</evidence>
<protein>
    <submittedName>
        <fullName evidence="9">ESX-1 secretion-associated protein EspF</fullName>
    </submittedName>
    <submittedName>
        <fullName evidence="13">Type VII secretion system ESX-1 associated protein EspF</fullName>
    </submittedName>
</protein>
<dbReference type="RefSeq" id="WP_003899737.1">
    <property type="nucleotide sequence ID" value="NZ_AP017901.1"/>
</dbReference>
<reference evidence="17 18" key="1">
    <citation type="submission" date="2015-03" db="EMBL/GenBank/DDBJ databases">
        <authorList>
            <consortium name="Pathogen Informatics"/>
        </authorList>
    </citation>
    <scope>NUCLEOTIDE SEQUENCE [LARGE SCALE GENOMIC DNA]</scope>
    <source>
        <strain evidence="5 27">Bir 185</strain>
        <strain evidence="6 25">Bir 187</strain>
        <strain evidence="4 21">C09601061</strain>
        <strain evidence="8 18">D00501624</strain>
        <strain evidence="10 20">G09801536</strain>
        <strain evidence="2 23">G09901357</strain>
        <strain evidence="3 22">H09601792</strain>
        <strain evidence="17">K00500041</strain>
        <strain evidence="12 19">M09401471</strain>
        <strain evidence="11 24">P00601463</strain>
    </source>
</reference>
<sequence>MTGFLGVVPSFLKVLAGMHNEIVGDIKRATDTVAGISGRVQLTHGSFTSKFNDTLQEFETTRSSTGTGLQGVTSGLANNLLAAAGAYLKADDGLAGVIDKIFG</sequence>
<dbReference type="Proteomes" id="UP000256381">
    <property type="component" value="Unassembled WGS sequence"/>
</dbReference>
<reference evidence="14 28" key="6">
    <citation type="submission" date="2017-02" db="EMBL/GenBank/DDBJ databases">
        <title>Protein polymorphisms may explain contrasting epidemiological fitness of two variants of a multidrug-resistant Mycobacterium tuberculosis strain.</title>
        <authorList>
            <person name="Bigi M.M."/>
            <person name="Lopez B."/>
            <person name="Blanco F.C."/>
            <person name="Sasiain M.C."/>
            <person name="De La Barrera S."/>
            <person name="Ritacco V."/>
            <person name="Bigi F."/>
            <person name="Soria M.A."/>
        </authorList>
    </citation>
    <scope>NUCLEOTIDE SEQUENCE [LARGE SCALE GENOMIC DNA]</scope>
    <source>
        <strain evidence="14 28">6548</strain>
    </source>
</reference>
<dbReference type="Pfam" id="PF10824">
    <property type="entry name" value="T7SS_ESX_EspC"/>
    <property type="match status" value="1"/>
</dbReference>
<dbReference type="EMBL" id="JAGIZI010000017">
    <property type="protein sequence ID" value="MBP0683824.1"/>
    <property type="molecule type" value="Genomic_DNA"/>
</dbReference>
<dbReference type="SMR" id="A0A045IN04"/>
<dbReference type="Proteomes" id="UP000045842">
    <property type="component" value="Unassembled WGS sequence"/>
</dbReference>
<reference evidence="15 30" key="5">
    <citation type="journal article" date="2017" name="N. Engl. J. Med.">
        <title>Transmission of Extensively Drug-Resistant Tuberculosis in South Africa.</title>
        <authorList>
            <person name="Shah N.S."/>
            <person name="Auld S.C."/>
            <person name="Brust J.C."/>
            <person name="Mathema B."/>
            <person name="Ismail N."/>
            <person name="Moodley P."/>
            <person name="Mlisana K."/>
            <person name="Allana S."/>
            <person name="Campbell A."/>
            <person name="Mthiyane T."/>
            <person name="Morris N."/>
            <person name="Mpangase P."/>
            <person name="van der Meulen H."/>
            <person name="Omar S.V."/>
            <person name="Brown T.S."/>
            <person name="Narechania A."/>
            <person name="Shaskina E."/>
            <person name="Kapwata T."/>
            <person name="Kreiswirth B."/>
            <person name="Gandhi N.R."/>
        </authorList>
    </citation>
    <scope>NUCLEOTIDE SEQUENCE [LARGE SCALE GENOMIC DNA]</scope>
    <source>
        <strain evidence="15 30">32301_S10</strain>
    </source>
</reference>
<evidence type="ECO:0000313" key="23">
    <source>
        <dbReference type="Proteomes" id="UP000048289"/>
    </source>
</evidence>
<proteinExistence type="predicted"/>
<evidence type="ECO:0000313" key="32">
    <source>
        <dbReference type="Proteomes" id="UP000671119"/>
    </source>
</evidence>
<evidence type="ECO:0000313" key="20">
    <source>
        <dbReference type="Proteomes" id="UP000045842"/>
    </source>
</evidence>
<evidence type="ECO:0000313" key="8">
    <source>
        <dbReference type="EMBL" id="CNU49181.1"/>
    </source>
</evidence>
<evidence type="ECO:0000313" key="14">
    <source>
        <dbReference type="EMBL" id="OMH61850.1"/>
    </source>
</evidence>
<evidence type="ECO:0000313" key="7">
    <source>
        <dbReference type="EMBL" id="CLV64210.1"/>
    </source>
</evidence>
<dbReference type="PATRIC" id="fig|1773.206.peg.243"/>
<evidence type="ECO:0000313" key="3">
    <source>
        <dbReference type="EMBL" id="CFE48572.1"/>
    </source>
</evidence>
<evidence type="ECO:0000313" key="18">
    <source>
        <dbReference type="Proteomes" id="UP000039217"/>
    </source>
</evidence>
<accession>A0A045IN04</accession>
<dbReference type="Proteomes" id="UP000050164">
    <property type="component" value="Unassembled WGS sequence"/>
</dbReference>
<dbReference type="Proteomes" id="UP000039217">
    <property type="component" value="Unassembled WGS sequence"/>
</dbReference>
<dbReference type="Proteomes" id="UP000048289">
    <property type="component" value="Unassembled WGS sequence"/>
</dbReference>
<dbReference type="EMBL" id="CSAE01000009">
    <property type="protein sequence ID" value="COU96920.1"/>
    <property type="molecule type" value="Genomic_DNA"/>
</dbReference>
<dbReference type="EMBL" id="CP024614">
    <property type="protein sequence ID" value="AUS53096.1"/>
    <property type="molecule type" value="Genomic_DNA"/>
</dbReference>
<dbReference type="EMBL" id="QTBD01000108">
    <property type="protein sequence ID" value="REQ54082.1"/>
    <property type="molecule type" value="Genomic_DNA"/>
</dbReference>
<evidence type="ECO:0000313" key="11">
    <source>
        <dbReference type="EMBL" id="COW47027.1"/>
    </source>
</evidence>
<reference evidence="7 26" key="3">
    <citation type="submission" date="2015-03" db="EMBL/GenBank/DDBJ databases">
        <authorList>
            <consortium name="Pathogen Informatics"/>
            <person name="Murphy D."/>
        </authorList>
    </citation>
    <scope>NUCLEOTIDE SEQUENCE [LARGE SCALE GENOMIC DNA]</scope>
    <source>
        <strain evidence="7 26">0268S</strain>
    </source>
</reference>
<evidence type="ECO:0000313" key="21">
    <source>
        <dbReference type="Proteomes" id="UP000046680"/>
    </source>
</evidence>
<reference evidence="16 31" key="9">
    <citation type="submission" date="2018-08" db="EMBL/GenBank/DDBJ databases">
        <authorList>
            <person name="Fokvardsen B D."/>
            <person name="Norman A."/>
        </authorList>
    </citation>
    <scope>NUCLEOTIDE SEQUENCE [LARGE SCALE GENOMIC DNA]</scope>
    <source>
        <strain evidence="16 31">DKC2</strain>
    </source>
</reference>
<dbReference type="Proteomes" id="UP000189452">
    <property type="component" value="Chromosome"/>
</dbReference>
<dbReference type="EMBL" id="CSAJ01000928">
    <property type="protein sequence ID" value="COX38194.1"/>
    <property type="molecule type" value="Genomic_DNA"/>
</dbReference>
<dbReference type="EMBL" id="CSAD01000517">
    <property type="protein sequence ID" value="COW09969.1"/>
    <property type="molecule type" value="Genomic_DNA"/>
</dbReference>
<dbReference type="Proteomes" id="UP000300237">
    <property type="component" value="Chromosome"/>
</dbReference>
<dbReference type="Proteomes" id="UP000038802">
    <property type="component" value="Unassembled WGS sequence"/>
</dbReference>
<evidence type="ECO:0000313" key="16">
    <source>
        <dbReference type="EMBL" id="VCU52195.1"/>
    </source>
</evidence>
<evidence type="ECO:0000313" key="5">
    <source>
        <dbReference type="EMBL" id="CKQ77331.1"/>
    </source>
</evidence>
<evidence type="ECO:0000313" key="12">
    <source>
        <dbReference type="EMBL" id="COX38194.1"/>
    </source>
</evidence>
<dbReference type="Proteomes" id="UP000044938">
    <property type="component" value="Unassembled WGS sequence"/>
</dbReference>
<dbReference type="EMBL" id="CHKL01000303">
    <property type="protein sequence ID" value="COW47027.1"/>
    <property type="molecule type" value="Genomic_DNA"/>
</dbReference>
<evidence type="ECO:0000313" key="19">
    <source>
        <dbReference type="Proteomes" id="UP000044938"/>
    </source>
</evidence>
<dbReference type="EMBL" id="LWDQ01000001">
    <property type="protein sequence ID" value="OMH61850.1"/>
    <property type="molecule type" value="Genomic_DNA"/>
</dbReference>
<dbReference type="InterPro" id="IPR022536">
    <property type="entry name" value="EspC"/>
</dbReference>
<evidence type="ECO:0000313" key="31">
    <source>
        <dbReference type="Proteomes" id="UP000300237"/>
    </source>
</evidence>
<evidence type="ECO:0000313" key="24">
    <source>
        <dbReference type="Proteomes" id="UP000048600"/>
    </source>
</evidence>
<evidence type="ECO:0000313" key="9">
    <source>
        <dbReference type="EMBL" id="COU96920.1"/>
    </source>
</evidence>
<dbReference type="EMBL" id="CFOH01000133">
    <property type="protein sequence ID" value="CFE48572.1"/>
    <property type="molecule type" value="Genomic_DNA"/>
</dbReference>
<evidence type="ECO:0000313" key="25">
    <source>
        <dbReference type="Proteomes" id="UP000049023"/>
    </source>
</evidence>
<dbReference type="EMBL" id="CFOE01000188">
    <property type="protein sequence ID" value="CFE39348.1"/>
    <property type="molecule type" value="Genomic_DNA"/>
</dbReference>
<evidence type="ECO:0000313" key="13">
    <source>
        <dbReference type="EMBL" id="MBP0683824.1"/>
    </source>
</evidence>
<evidence type="ECO:0000313" key="29">
    <source>
        <dbReference type="Proteomes" id="UP000236349"/>
    </source>
</evidence>
<dbReference type="EMBL" id="CGCX01000055">
    <property type="protein sequence ID" value="CFR65972.1"/>
    <property type="molecule type" value="Genomic_DNA"/>
</dbReference>
<dbReference type="Proteomes" id="UP000046680">
    <property type="component" value="Unassembled WGS sequence"/>
</dbReference>
<name>A0A045IN04_MYCTX</name>
<organism evidence="9 17">
    <name type="scientific">Mycobacterium tuberculosis</name>
    <dbReference type="NCBI Taxonomy" id="1773"/>
    <lineage>
        <taxon>Bacteria</taxon>
        <taxon>Bacillati</taxon>
        <taxon>Actinomycetota</taxon>
        <taxon>Actinomycetes</taxon>
        <taxon>Mycobacteriales</taxon>
        <taxon>Mycobacteriaceae</taxon>
        <taxon>Mycobacterium</taxon>
        <taxon>Mycobacterium tuberculosis complex</taxon>
    </lineage>
</organism>
<dbReference type="Proteomes" id="UP000671119">
    <property type="component" value="Unassembled WGS sequence"/>
</dbReference>
<gene>
    <name evidence="9" type="primary">espF</name>
    <name evidence="14" type="ORF">A4S10_04050</name>
    <name evidence="1" type="ORF">CAB90_04330</name>
    <name evidence="16" type="ORF">DKC2_4116</name>
    <name evidence="15" type="ORF">DSJ38_07200</name>
    <name evidence="4" type="ORF">ERS007657_00279</name>
    <name evidence="8" type="ORF">ERS007661_00757</name>
    <name evidence="10" type="ORF">ERS007679_03122</name>
    <name evidence="2" type="ORF">ERS007681_01728</name>
    <name evidence="3" type="ORF">ERS007688_01130</name>
    <name evidence="9" type="ORF">ERS007703_00179</name>
    <name evidence="12" type="ORF">ERS007720_04404</name>
    <name evidence="11" type="ORF">ERS007741_02557</name>
    <name evidence="5" type="ORF">ERS027659_00105</name>
    <name evidence="6" type="ORF">ERS027661_00259</name>
    <name evidence="7" type="ORF">ERS094118_00777</name>
    <name evidence="13" type="ORF">J8J21_11945</name>
</gene>
<dbReference type="Proteomes" id="UP000236349">
    <property type="component" value="Chromosome"/>
</dbReference>
<evidence type="ECO:0000313" key="28">
    <source>
        <dbReference type="Proteomes" id="UP000189452"/>
    </source>
</evidence>
<dbReference type="Proteomes" id="UP000048600">
    <property type="component" value="Unassembled WGS sequence"/>
</dbReference>
<dbReference type="AlphaFoldDB" id="A0A045IN04"/>
<reference evidence="9" key="2">
    <citation type="submission" date="2015-03" db="EMBL/GenBank/DDBJ databases">
        <authorList>
            <person name="Murphy D."/>
        </authorList>
    </citation>
    <scope>NUCLEOTIDE SEQUENCE [LARGE SCALE GENOMIC DNA]</scope>
    <source>
        <strain evidence="9">K00500041</strain>
    </source>
</reference>
<dbReference type="GO" id="GO:0009306">
    <property type="term" value="P:protein secretion"/>
    <property type="evidence" value="ECO:0007669"/>
    <property type="project" value="InterPro"/>
</dbReference>
<evidence type="ECO:0000313" key="2">
    <source>
        <dbReference type="EMBL" id="CFE39348.1"/>
    </source>
</evidence>
<evidence type="ECO:0000313" key="10">
    <source>
        <dbReference type="EMBL" id="COW09969.1"/>
    </source>
</evidence>
<evidence type="ECO:0000313" key="17">
    <source>
        <dbReference type="Proteomes" id="UP000038802"/>
    </source>
</evidence>
<evidence type="ECO:0000313" key="26">
    <source>
        <dbReference type="Proteomes" id="UP000050139"/>
    </source>
</evidence>
<reference evidence="15" key="8">
    <citation type="submission" date="2018-07" db="EMBL/GenBank/DDBJ databases">
        <authorList>
            <person name="Shah S."/>
            <person name="Brown T."/>
            <person name="Auld S."/>
            <person name="Bratton K."/>
            <person name="Narechania A."/>
            <person name="Mathema B."/>
            <person name="Gandhi N."/>
        </authorList>
    </citation>
    <scope>NUCLEOTIDE SEQUENCE</scope>
    <source>
        <strain evidence="15">32301_S10</strain>
    </source>
</reference>
<dbReference type="EMBL" id="CQQC01000166">
    <property type="protein sequence ID" value="CNU49181.1"/>
    <property type="molecule type" value="Genomic_DNA"/>
</dbReference>
<dbReference type="Proteomes" id="UP000049023">
    <property type="component" value="Unassembled WGS sequence"/>
</dbReference>
<evidence type="ECO:0000313" key="22">
    <source>
        <dbReference type="Proteomes" id="UP000046947"/>
    </source>
</evidence>
<dbReference type="OMA" id="RVQITHG"/>
<dbReference type="Proteomes" id="UP000050139">
    <property type="component" value="Unassembled WGS sequence"/>
</dbReference>
<reference evidence="1 29" key="7">
    <citation type="submission" date="2017-10" db="EMBL/GenBank/DDBJ databases">
        <title>Clinical isolate obtained from a human patient with meningeal tuberculosis in michoacan, Mexico.</title>
        <authorList>
            <person name="Guillen-Nepita A.L."/>
            <person name="Negrete-Paz A.M."/>
            <person name="Vazquez-Marrufo G."/>
            <person name="Cruz-Hernandez A."/>
            <person name="Fresia P."/>
            <person name="Naya H."/>
            <person name="Vazquez-Garciduenas M.S."/>
        </authorList>
    </citation>
    <scope>NUCLEOTIDE SEQUENCE [LARGE SCALE GENOMIC DNA]</scope>
    <source>
        <strain evidence="29">Beijing/MYC004</strain>
        <strain evidence="1">MYC004</strain>
    </source>
</reference>
<reference evidence="14 28" key="4">
    <citation type="submission" date="2016-04" db="EMBL/GenBank/DDBJ databases">
        <authorList>
            <person name="Bigi M."/>
            <person name="Bigi F."/>
            <person name="Soria M.A."/>
        </authorList>
    </citation>
    <scope>NUCLEOTIDE SEQUENCE [LARGE SCALE GENOMIC DNA]</scope>
    <source>
        <strain evidence="14 28">6548</strain>
    </source>
</reference>
<evidence type="ECO:0000313" key="6">
    <source>
        <dbReference type="EMBL" id="CKQ90053.1"/>
    </source>
</evidence>
<dbReference type="EMBL" id="LR027516">
    <property type="protein sequence ID" value="VCU52195.1"/>
    <property type="molecule type" value="Genomic_DNA"/>
</dbReference>
<dbReference type="EMBL" id="CNFT01000012">
    <property type="protein sequence ID" value="CKQ77331.1"/>
    <property type="molecule type" value="Genomic_DNA"/>
</dbReference>
<evidence type="ECO:0000313" key="4">
    <source>
        <dbReference type="EMBL" id="CFR65972.1"/>
    </source>
</evidence>
<dbReference type="EMBL" id="CNFU01000026">
    <property type="protein sequence ID" value="CKQ90053.1"/>
    <property type="molecule type" value="Genomic_DNA"/>
</dbReference>
<dbReference type="STRING" id="115862.BBG46_20085"/>